<dbReference type="InterPro" id="IPR010982">
    <property type="entry name" value="Lambda_DNA-bd_dom_sf"/>
</dbReference>
<dbReference type="PANTHER" id="PTHR40661:SF3">
    <property type="entry name" value="FELS-1 PROPHAGE TRANSCRIPTIONAL REGULATOR"/>
    <property type="match status" value="1"/>
</dbReference>
<dbReference type="GO" id="GO:0003677">
    <property type="term" value="F:DNA binding"/>
    <property type="evidence" value="ECO:0007669"/>
    <property type="project" value="UniProtKB-KW"/>
</dbReference>
<protein>
    <submittedName>
        <fullName evidence="5">Helix-turn-helix transcriptional regulator</fullName>
    </submittedName>
</protein>
<dbReference type="InterPro" id="IPR036286">
    <property type="entry name" value="LexA/Signal_pep-like_sf"/>
</dbReference>
<dbReference type="GeneID" id="98400792"/>
<feature type="domain" description="Peptidase S24/S26A/S26B/S26C" evidence="4">
    <location>
        <begin position="237"/>
        <end position="318"/>
    </location>
</feature>
<dbReference type="RefSeq" id="WP_150990580.1">
    <property type="nucleotide sequence ID" value="NZ_CP062803.1"/>
</dbReference>
<sequence length="335" mass="36616">MSAPRWRARKTLEARQLEDAERLSALFAQHKGPFSVAEFARHHEIGPQITQYLAGQLPLSVNIAAAFARGLGLEIDAIGPRLAAESRRLPSDLDTIITLTAGAEGGSTPPERLLIAMAEQHLDVSALSAQLGIETAVARGWLEPAAPKLQLHHAVKLQEAYGYSPAWLINGVGASKLSNLQEAELDEPSLSFDIVTIPPNSFRRIPVVGMAQLGDNGHFSDIEYPVGHGDGFVTFITSDPDAYALCCNGDSMRPRVKHNEFVVIEPNRSVANGDEALVKSQDGRVMVKELAYERDRVVSLSSVNERHGMLRIPREQIERLHYVAGIVKASAWRPD</sequence>
<evidence type="ECO:0000256" key="3">
    <source>
        <dbReference type="ARBA" id="ARBA00023163"/>
    </source>
</evidence>
<name>A0A643FMF9_9BURK</name>
<reference evidence="5 6" key="1">
    <citation type="submission" date="2020-10" db="EMBL/GenBank/DDBJ databases">
        <title>Complete genome sequence of Cupriavidus basilensis CCUG 49340T.</title>
        <authorList>
            <person name="Salva-Serra F."/>
            <person name="Donoso R.A."/>
            <person name="Cho K.H."/>
            <person name="Yoo J.A."/>
            <person name="Lee K."/>
            <person name="Yoon S.-H."/>
            <person name="Perez-Pantoja D."/>
            <person name="Moore E.R.B."/>
        </authorList>
    </citation>
    <scope>NUCLEOTIDE SEQUENCE [LARGE SCALE GENOMIC DNA]</scope>
    <source>
        <strain evidence="6">CCUG 49340</strain>
    </source>
</reference>
<dbReference type="Gene3D" id="1.10.260.40">
    <property type="entry name" value="lambda repressor-like DNA-binding domains"/>
    <property type="match status" value="1"/>
</dbReference>
<organism evidence="5 6">
    <name type="scientific">Cupriavidus basilensis</name>
    <dbReference type="NCBI Taxonomy" id="68895"/>
    <lineage>
        <taxon>Bacteria</taxon>
        <taxon>Pseudomonadati</taxon>
        <taxon>Pseudomonadota</taxon>
        <taxon>Betaproteobacteria</taxon>
        <taxon>Burkholderiales</taxon>
        <taxon>Burkholderiaceae</taxon>
        <taxon>Cupriavidus</taxon>
    </lineage>
</organism>
<dbReference type="SUPFAM" id="SSF51306">
    <property type="entry name" value="LexA/Signal peptidase"/>
    <property type="match status" value="1"/>
</dbReference>
<evidence type="ECO:0000256" key="2">
    <source>
        <dbReference type="ARBA" id="ARBA00023125"/>
    </source>
</evidence>
<keyword evidence="3" id="KW-0804">Transcription</keyword>
<keyword evidence="2" id="KW-0238">DNA-binding</keyword>
<evidence type="ECO:0000313" key="6">
    <source>
        <dbReference type="Proteomes" id="UP000397656"/>
    </source>
</evidence>
<accession>A0A643FMF9</accession>
<evidence type="ECO:0000259" key="4">
    <source>
        <dbReference type="Pfam" id="PF00717"/>
    </source>
</evidence>
<evidence type="ECO:0000313" key="5">
    <source>
        <dbReference type="EMBL" id="QOT77900.1"/>
    </source>
</evidence>
<keyword evidence="1" id="KW-0805">Transcription regulation</keyword>
<proteinExistence type="predicted"/>
<dbReference type="InterPro" id="IPR039418">
    <property type="entry name" value="LexA-like"/>
</dbReference>
<dbReference type="Gene3D" id="2.10.109.10">
    <property type="entry name" value="Umud Fragment, subunit A"/>
    <property type="match status" value="1"/>
</dbReference>
<dbReference type="CDD" id="cd06529">
    <property type="entry name" value="S24_LexA-like"/>
    <property type="match status" value="1"/>
</dbReference>
<gene>
    <name evidence="5" type="ORF">F7R26_007710</name>
</gene>
<dbReference type="InterPro" id="IPR015927">
    <property type="entry name" value="Peptidase_S24_S26A/B/C"/>
</dbReference>
<dbReference type="EMBL" id="CP062803">
    <property type="protein sequence ID" value="QOT77900.1"/>
    <property type="molecule type" value="Genomic_DNA"/>
</dbReference>
<evidence type="ECO:0000256" key="1">
    <source>
        <dbReference type="ARBA" id="ARBA00023015"/>
    </source>
</evidence>
<dbReference type="Pfam" id="PF00717">
    <property type="entry name" value="Peptidase_S24"/>
    <property type="match status" value="1"/>
</dbReference>
<dbReference type="PANTHER" id="PTHR40661">
    <property type="match status" value="1"/>
</dbReference>
<dbReference type="AlphaFoldDB" id="A0A643FMF9"/>
<dbReference type="Proteomes" id="UP000397656">
    <property type="component" value="Chromosome 1"/>
</dbReference>